<dbReference type="GO" id="GO:0003676">
    <property type="term" value="F:nucleic acid binding"/>
    <property type="evidence" value="ECO:0007669"/>
    <property type="project" value="InterPro"/>
</dbReference>
<dbReference type="AlphaFoldDB" id="A0A151JQC7"/>
<evidence type="ECO:0000313" key="2">
    <source>
        <dbReference type="Proteomes" id="UP000078492"/>
    </source>
</evidence>
<dbReference type="EMBL" id="KQ978700">
    <property type="protein sequence ID" value="KYN29152.1"/>
    <property type="molecule type" value="Genomic_DNA"/>
</dbReference>
<dbReference type="PANTHER" id="PTHR46060">
    <property type="entry name" value="MARINER MOS1 TRANSPOSASE-LIKE PROTEIN"/>
    <property type="match status" value="1"/>
</dbReference>
<proteinExistence type="predicted"/>
<gene>
    <name evidence="1" type="ORF">ALC57_01425</name>
</gene>
<dbReference type="SUPFAM" id="SSF56672">
    <property type="entry name" value="DNA/RNA polymerases"/>
    <property type="match status" value="1"/>
</dbReference>
<dbReference type="InterPro" id="IPR043502">
    <property type="entry name" value="DNA/RNA_pol_sf"/>
</dbReference>
<dbReference type="Proteomes" id="UP000078492">
    <property type="component" value="Unassembled WGS sequence"/>
</dbReference>
<dbReference type="InterPro" id="IPR052709">
    <property type="entry name" value="Transposase-MT_Hybrid"/>
</dbReference>
<keyword evidence="2" id="KW-1185">Reference proteome</keyword>
<dbReference type="InterPro" id="IPR036397">
    <property type="entry name" value="RNaseH_sf"/>
</dbReference>
<name>A0A151JQC7_9HYME</name>
<evidence type="ECO:0000313" key="1">
    <source>
        <dbReference type="EMBL" id="KYN29152.1"/>
    </source>
</evidence>
<dbReference type="GO" id="GO:0071897">
    <property type="term" value="P:DNA biosynthetic process"/>
    <property type="evidence" value="ECO:0007669"/>
    <property type="project" value="UniProtKB-ARBA"/>
</dbReference>
<reference evidence="1 2" key="1">
    <citation type="submission" date="2015-09" db="EMBL/GenBank/DDBJ databases">
        <title>Trachymyrmex cornetzi WGS genome.</title>
        <authorList>
            <person name="Nygaard S."/>
            <person name="Hu H."/>
            <person name="Boomsma J."/>
            <person name="Zhang G."/>
        </authorList>
    </citation>
    <scope>NUCLEOTIDE SEQUENCE [LARGE SCALE GENOMIC DNA]</scope>
    <source>
        <strain evidence="1">Tcor2-1</strain>
        <tissue evidence="1">Whole body</tissue>
    </source>
</reference>
<accession>A0A151JQC7</accession>
<dbReference type="Gene3D" id="3.30.420.10">
    <property type="entry name" value="Ribonuclease H-like superfamily/Ribonuclease H"/>
    <property type="match status" value="1"/>
</dbReference>
<dbReference type="PANTHER" id="PTHR46060:SF1">
    <property type="entry name" value="MARINER MOS1 TRANSPOSASE-LIKE PROTEIN"/>
    <property type="match status" value="1"/>
</dbReference>
<protein>
    <recommendedName>
        <fullName evidence="3">RNA-directed DNA polymerase from mobile element jockey</fullName>
    </recommendedName>
</protein>
<dbReference type="STRING" id="471704.A0A151JQC7"/>
<sequence>MLLLCLPQCLDPLLFILNFALSHSTFPSFWKHSIVLPIPKTNNPSSPFRLISLPPFLSKVLECICFSQLNAFISEFNVLPSCQSGFRQSHSTTTELLMKKLSARWVPRLLTVDNKRLSISKQCLKLFKHNPNEFLRRVVTVDETWIHYYTPETKQQSNEEVIAETEAYFVEFDKSYFSERLKKWQKHWEKCILLKGDYVKK</sequence>
<organism evidence="1 2">
    <name type="scientific">Trachymyrmex cornetzi</name>
    <dbReference type="NCBI Taxonomy" id="471704"/>
    <lineage>
        <taxon>Eukaryota</taxon>
        <taxon>Metazoa</taxon>
        <taxon>Ecdysozoa</taxon>
        <taxon>Arthropoda</taxon>
        <taxon>Hexapoda</taxon>
        <taxon>Insecta</taxon>
        <taxon>Pterygota</taxon>
        <taxon>Neoptera</taxon>
        <taxon>Endopterygota</taxon>
        <taxon>Hymenoptera</taxon>
        <taxon>Apocrita</taxon>
        <taxon>Aculeata</taxon>
        <taxon>Formicoidea</taxon>
        <taxon>Formicidae</taxon>
        <taxon>Myrmicinae</taxon>
        <taxon>Trachymyrmex</taxon>
    </lineage>
</organism>
<evidence type="ECO:0008006" key="3">
    <source>
        <dbReference type="Google" id="ProtNLM"/>
    </source>
</evidence>